<dbReference type="PRINTS" id="PR01438">
    <property type="entry name" value="UNVRSLSTRESS"/>
</dbReference>
<evidence type="ECO:0000313" key="4">
    <source>
        <dbReference type="EMBL" id="CQR48965.1"/>
    </source>
</evidence>
<keyword evidence="5" id="KW-1185">Reference proteome</keyword>
<dbReference type="InterPro" id="IPR006015">
    <property type="entry name" value="Universal_stress_UspA"/>
</dbReference>
<comment type="similarity">
    <text evidence="1">Belongs to the universal stress protein A family.</text>
</comment>
<name>A0A0D6JMY3_9EURY</name>
<organism evidence="4 5">
    <name type="scientific">Haloferax massiliensis</name>
    <dbReference type="NCBI Taxonomy" id="1476858"/>
    <lineage>
        <taxon>Archaea</taxon>
        <taxon>Methanobacteriati</taxon>
        <taxon>Methanobacteriota</taxon>
        <taxon>Stenosarchaea group</taxon>
        <taxon>Halobacteria</taxon>
        <taxon>Halobacteriales</taxon>
        <taxon>Haloferacaceae</taxon>
        <taxon>Haloferax</taxon>
    </lineage>
</organism>
<sequence>MYTKIVVPVDTSPESMNAASHAVRLADAVGASVHALYVARPPVDTDDDGERSQSRSERAFADVAERAEERGVDIETSILVGDPAASIADFANTHRADLIVMGTHGREGVDRLVNGSVAERVGRLASVPVTTIRLRDGEQSVRSPLDAQRIAREKLRHAGHDDAVIEAPSQQRSAWVVHAADDRGEYNVHINSASGQAKLVQVG</sequence>
<evidence type="ECO:0000256" key="2">
    <source>
        <dbReference type="SAM" id="MobiDB-lite"/>
    </source>
</evidence>
<dbReference type="OrthoDB" id="105697at2157"/>
<proteinExistence type="inferred from homology"/>
<feature type="domain" description="UspA" evidence="3">
    <location>
        <begin position="1"/>
        <end position="133"/>
    </location>
</feature>
<protein>
    <submittedName>
        <fullName evidence="4">Universal stress protein/MSMEI_3859</fullName>
    </submittedName>
</protein>
<dbReference type="InterPro" id="IPR014729">
    <property type="entry name" value="Rossmann-like_a/b/a_fold"/>
</dbReference>
<evidence type="ECO:0000313" key="5">
    <source>
        <dbReference type="Proteomes" id="UP000198902"/>
    </source>
</evidence>
<dbReference type="EMBL" id="CSTE01000001">
    <property type="protein sequence ID" value="CQR48965.1"/>
    <property type="molecule type" value="Genomic_DNA"/>
</dbReference>
<dbReference type="RefSeq" id="WP_089776949.1">
    <property type="nucleotide sequence ID" value="NZ_CABLRR010000001.1"/>
</dbReference>
<dbReference type="AlphaFoldDB" id="A0A0D6JMY3"/>
<accession>A0A0D6JMY3</accession>
<dbReference type="PANTHER" id="PTHR46268:SF6">
    <property type="entry name" value="UNIVERSAL STRESS PROTEIN UP12"/>
    <property type="match status" value="1"/>
</dbReference>
<feature type="compositionally biased region" description="Basic and acidic residues" evidence="2">
    <location>
        <begin position="50"/>
        <end position="59"/>
    </location>
</feature>
<evidence type="ECO:0000259" key="3">
    <source>
        <dbReference type="Pfam" id="PF00582"/>
    </source>
</evidence>
<gene>
    <name evidence="4" type="ORF">BN996_00416</name>
</gene>
<evidence type="ECO:0000256" key="1">
    <source>
        <dbReference type="ARBA" id="ARBA00008791"/>
    </source>
</evidence>
<dbReference type="CDD" id="cd00293">
    <property type="entry name" value="USP-like"/>
    <property type="match status" value="1"/>
</dbReference>
<dbReference type="PANTHER" id="PTHR46268">
    <property type="entry name" value="STRESS RESPONSE PROTEIN NHAX"/>
    <property type="match status" value="1"/>
</dbReference>
<dbReference type="Pfam" id="PF00582">
    <property type="entry name" value="Usp"/>
    <property type="match status" value="1"/>
</dbReference>
<reference evidence="5" key="1">
    <citation type="submission" date="2015-03" db="EMBL/GenBank/DDBJ databases">
        <authorList>
            <person name="Urmite Genomes"/>
        </authorList>
    </citation>
    <scope>NUCLEOTIDE SEQUENCE [LARGE SCALE GENOMIC DNA]</scope>
    <source>
        <strain evidence="5">Arc-Hr</strain>
    </source>
</reference>
<dbReference type="Proteomes" id="UP000198902">
    <property type="component" value="Unassembled WGS sequence"/>
</dbReference>
<dbReference type="Gene3D" id="3.40.50.620">
    <property type="entry name" value="HUPs"/>
    <property type="match status" value="1"/>
</dbReference>
<feature type="region of interest" description="Disordered" evidence="2">
    <location>
        <begin position="40"/>
        <end position="59"/>
    </location>
</feature>
<dbReference type="InterPro" id="IPR006016">
    <property type="entry name" value="UspA"/>
</dbReference>
<dbReference type="SUPFAM" id="SSF52402">
    <property type="entry name" value="Adenine nucleotide alpha hydrolases-like"/>
    <property type="match status" value="1"/>
</dbReference>